<keyword evidence="1" id="KW-0472">Membrane</keyword>
<evidence type="ECO:0000313" key="2">
    <source>
        <dbReference type="EMBL" id="MEA5608463.1"/>
    </source>
</evidence>
<sequence length="200" mass="22149">MTISMEDAMRGYSELEQAKIQELSLSLGISPDDPMFQIMLTLGRYEETMIEIPARMEAMVEAWAVLIDRKLEQTSKTTQSMHYAVVSSSVREVLAQELPNLSPKMLEPGKMKLGIWPISAIFGGVMAAGALLGSLTTWNIVANYVGAASIITNNDLQLLLWVKSEEGKFAREILKDNQSTISACKADENRLQGHCLIKIK</sequence>
<proteinExistence type="predicted"/>
<dbReference type="InterPro" id="IPR046641">
    <property type="entry name" value="DUF6753"/>
</dbReference>
<accession>A0ABU5URD4</accession>
<dbReference type="EMBL" id="JAYGHK010000026">
    <property type="protein sequence ID" value="MEA5608463.1"/>
    <property type="molecule type" value="Genomic_DNA"/>
</dbReference>
<gene>
    <name evidence="2" type="ORF">VB695_10315</name>
</gene>
<feature type="transmembrane region" description="Helical" evidence="1">
    <location>
        <begin position="113"/>
        <end position="135"/>
    </location>
</feature>
<comment type="caution">
    <text evidence="2">The sequence shown here is derived from an EMBL/GenBank/DDBJ whole genome shotgun (WGS) entry which is preliminary data.</text>
</comment>
<organism evidence="2 3">
    <name type="scientific">Nodularia spumigena UHCC 0060</name>
    <dbReference type="NCBI Taxonomy" id="3110300"/>
    <lineage>
        <taxon>Bacteria</taxon>
        <taxon>Bacillati</taxon>
        <taxon>Cyanobacteriota</taxon>
        <taxon>Cyanophyceae</taxon>
        <taxon>Nostocales</taxon>
        <taxon>Nodulariaceae</taxon>
        <taxon>Nodularia</taxon>
    </lineage>
</organism>
<dbReference type="Pfam" id="PF20538">
    <property type="entry name" value="DUF6753"/>
    <property type="match status" value="1"/>
</dbReference>
<evidence type="ECO:0000313" key="3">
    <source>
        <dbReference type="Proteomes" id="UP001303285"/>
    </source>
</evidence>
<keyword evidence="3" id="KW-1185">Reference proteome</keyword>
<keyword evidence="1" id="KW-0812">Transmembrane</keyword>
<dbReference type="RefSeq" id="WP_323244418.1">
    <property type="nucleotide sequence ID" value="NZ_JAYGHK010000026.1"/>
</dbReference>
<dbReference type="Proteomes" id="UP001303285">
    <property type="component" value="Unassembled WGS sequence"/>
</dbReference>
<evidence type="ECO:0000256" key="1">
    <source>
        <dbReference type="SAM" id="Phobius"/>
    </source>
</evidence>
<name>A0ABU5URD4_NODSP</name>
<reference evidence="2 3" key="1">
    <citation type="submission" date="2023-12" db="EMBL/GenBank/DDBJ databases">
        <title>Baltic Sea Cyanobacteria.</title>
        <authorList>
            <person name="Delbaje E."/>
            <person name="Fewer D.P."/>
            <person name="Shishido T.K."/>
        </authorList>
    </citation>
    <scope>NUCLEOTIDE SEQUENCE [LARGE SCALE GENOMIC DNA]</scope>
    <source>
        <strain evidence="2 3">UHCC 0060</strain>
    </source>
</reference>
<protein>
    <submittedName>
        <fullName evidence="2">DUF6753 family protein</fullName>
    </submittedName>
</protein>
<keyword evidence="1" id="KW-1133">Transmembrane helix</keyword>